<protein>
    <submittedName>
        <fullName evidence="6">Sulfonate transport system substrate-binding protein</fullName>
    </submittedName>
</protein>
<sequence>MKKVIIGILIAIVVIAGIKAALSFQQAQTSQPAQDGSTKVIRVGYQASSSLTVLQKQKKILENEFAKDNVKIEYRLFLAGPPMNEALASGQIDVANMGPLPAISAKGNGIDVKAVGRSYSDDYYYSLLVRPDANISSLNDLKGKKIGVQLGSGAYVFFLFLIEQNNLTQNDFNIVNMTTSDQKTALQAGNVDAVVTWQPFVADIELDQAGKTLISSKGIIKTAGVYLMRTEFTKEHPDLVKGFLKAHNDTVTYLKEHPDESLKLIADDSKIPEAPLKKSLQTINWDIYFTQDDLNTFTKIKDLMKADGKIKKDFDINDFVDQSFLN</sequence>
<gene>
    <name evidence="6" type="ORF">J2S01_002410</name>
</gene>
<evidence type="ECO:0000259" key="5">
    <source>
        <dbReference type="SMART" id="SM00062"/>
    </source>
</evidence>
<dbReference type="PANTHER" id="PTHR30024:SF47">
    <property type="entry name" value="TAURINE-BINDING PERIPLASMIC PROTEIN"/>
    <property type="match status" value="1"/>
</dbReference>
<dbReference type="NCBIfam" id="TIGR01728">
    <property type="entry name" value="SsuA_fam"/>
    <property type="match status" value="1"/>
</dbReference>
<evidence type="ECO:0000256" key="1">
    <source>
        <dbReference type="ARBA" id="ARBA00004418"/>
    </source>
</evidence>
<comment type="subcellular location">
    <subcellularLocation>
        <location evidence="1">Periplasm</location>
    </subcellularLocation>
</comment>
<dbReference type="Gene3D" id="3.40.190.10">
    <property type="entry name" value="Periplasmic binding protein-like II"/>
    <property type="match status" value="2"/>
</dbReference>
<dbReference type="SUPFAM" id="SSF53850">
    <property type="entry name" value="Periplasmic binding protein-like II"/>
    <property type="match status" value="1"/>
</dbReference>
<name>A0ABT9YA08_9FIRM</name>
<dbReference type="SMART" id="SM00062">
    <property type="entry name" value="PBPb"/>
    <property type="match status" value="1"/>
</dbReference>
<dbReference type="InterPro" id="IPR001638">
    <property type="entry name" value="Solute-binding_3/MltF_N"/>
</dbReference>
<organism evidence="6 7">
    <name type="scientific">Pectinatus haikarae</name>
    <dbReference type="NCBI Taxonomy" id="349096"/>
    <lineage>
        <taxon>Bacteria</taxon>
        <taxon>Bacillati</taxon>
        <taxon>Bacillota</taxon>
        <taxon>Negativicutes</taxon>
        <taxon>Selenomonadales</taxon>
        <taxon>Selenomonadaceae</taxon>
        <taxon>Pectinatus</taxon>
    </lineage>
</organism>
<comment type="caution">
    <text evidence="6">The sequence shown here is derived from an EMBL/GenBank/DDBJ whole genome shotgun (WGS) entry which is preliminary data.</text>
</comment>
<dbReference type="Pfam" id="PF09084">
    <property type="entry name" value="NMT1"/>
    <property type="match status" value="1"/>
</dbReference>
<dbReference type="EMBL" id="JAUSUE010000019">
    <property type="protein sequence ID" value="MDQ0204678.1"/>
    <property type="molecule type" value="Genomic_DNA"/>
</dbReference>
<keyword evidence="7" id="KW-1185">Reference proteome</keyword>
<evidence type="ECO:0000256" key="3">
    <source>
        <dbReference type="ARBA" id="ARBA00022448"/>
    </source>
</evidence>
<dbReference type="InterPro" id="IPR010067">
    <property type="entry name" value="ABC_SsuA_sub-bd"/>
</dbReference>
<comment type="similarity">
    <text evidence="2">Belongs to the bacterial solute-binding protein SsuA/TauA family.</text>
</comment>
<feature type="domain" description="Solute-binding protein family 3/N-terminal" evidence="5">
    <location>
        <begin position="40"/>
        <end position="257"/>
    </location>
</feature>
<dbReference type="Proteomes" id="UP001239167">
    <property type="component" value="Unassembled WGS sequence"/>
</dbReference>
<reference evidence="6 7" key="1">
    <citation type="submission" date="2023-07" db="EMBL/GenBank/DDBJ databases">
        <title>Genomic Encyclopedia of Type Strains, Phase IV (KMG-IV): sequencing the most valuable type-strain genomes for metagenomic binning, comparative biology and taxonomic classification.</title>
        <authorList>
            <person name="Goeker M."/>
        </authorList>
    </citation>
    <scope>NUCLEOTIDE SEQUENCE [LARGE SCALE GENOMIC DNA]</scope>
    <source>
        <strain evidence="6 7">DSM 16980</strain>
    </source>
</reference>
<dbReference type="PANTHER" id="PTHR30024">
    <property type="entry name" value="ALIPHATIC SULFONATES-BINDING PROTEIN-RELATED"/>
    <property type="match status" value="1"/>
</dbReference>
<keyword evidence="3" id="KW-0813">Transport</keyword>
<keyword evidence="4" id="KW-0732">Signal</keyword>
<dbReference type="InterPro" id="IPR015168">
    <property type="entry name" value="SsuA/THI5"/>
</dbReference>
<accession>A0ABT9YA08</accession>
<dbReference type="CDD" id="cd01008">
    <property type="entry name" value="PBP2_NrtA_SsuA_CpmA_like"/>
    <property type="match status" value="1"/>
</dbReference>
<proteinExistence type="inferred from homology"/>
<evidence type="ECO:0000256" key="2">
    <source>
        <dbReference type="ARBA" id="ARBA00010742"/>
    </source>
</evidence>
<dbReference type="RefSeq" id="WP_196605177.1">
    <property type="nucleotide sequence ID" value="NZ_CP116940.1"/>
</dbReference>
<evidence type="ECO:0000256" key="4">
    <source>
        <dbReference type="ARBA" id="ARBA00022729"/>
    </source>
</evidence>
<evidence type="ECO:0000313" key="6">
    <source>
        <dbReference type="EMBL" id="MDQ0204678.1"/>
    </source>
</evidence>
<evidence type="ECO:0000313" key="7">
    <source>
        <dbReference type="Proteomes" id="UP001239167"/>
    </source>
</evidence>